<evidence type="ECO:0000313" key="1">
    <source>
        <dbReference type="EMBL" id="TFK70193.1"/>
    </source>
</evidence>
<evidence type="ECO:0000313" key="2">
    <source>
        <dbReference type="Proteomes" id="UP000308600"/>
    </source>
</evidence>
<gene>
    <name evidence="1" type="ORF">BDN72DRAFT_747325</name>
</gene>
<sequence length="138" mass="15314">PSMGAFFQFSIDPGLTVAALNDPEADQAARDMATKRYVGFVQDVSIRAIVPTLNFNQAWILYKIVIIGHGPAERNEEEGIEPDMCLPILPATYHPSGRKPLAPQPPFPFDNCYSYSCMPLVSVRIKSERQSDKDAVML</sequence>
<keyword evidence="2" id="KW-1185">Reference proteome</keyword>
<dbReference type="Proteomes" id="UP000308600">
    <property type="component" value="Unassembled WGS sequence"/>
</dbReference>
<feature type="non-terminal residue" evidence="1">
    <location>
        <position position="138"/>
    </location>
</feature>
<accession>A0ACD3AW17</accession>
<dbReference type="EMBL" id="ML208317">
    <property type="protein sequence ID" value="TFK70193.1"/>
    <property type="molecule type" value="Genomic_DNA"/>
</dbReference>
<protein>
    <submittedName>
        <fullName evidence="1">Uncharacterized protein</fullName>
    </submittedName>
</protein>
<proteinExistence type="predicted"/>
<name>A0ACD3AW17_9AGAR</name>
<feature type="non-terminal residue" evidence="1">
    <location>
        <position position="1"/>
    </location>
</feature>
<reference evidence="1 2" key="1">
    <citation type="journal article" date="2019" name="Nat. Ecol. Evol.">
        <title>Megaphylogeny resolves global patterns of mushroom evolution.</title>
        <authorList>
            <person name="Varga T."/>
            <person name="Krizsan K."/>
            <person name="Foldi C."/>
            <person name="Dima B."/>
            <person name="Sanchez-Garcia M."/>
            <person name="Sanchez-Ramirez S."/>
            <person name="Szollosi G.J."/>
            <person name="Szarkandi J.G."/>
            <person name="Papp V."/>
            <person name="Albert L."/>
            <person name="Andreopoulos W."/>
            <person name="Angelini C."/>
            <person name="Antonin V."/>
            <person name="Barry K.W."/>
            <person name="Bougher N.L."/>
            <person name="Buchanan P."/>
            <person name="Buyck B."/>
            <person name="Bense V."/>
            <person name="Catcheside P."/>
            <person name="Chovatia M."/>
            <person name="Cooper J."/>
            <person name="Damon W."/>
            <person name="Desjardin D."/>
            <person name="Finy P."/>
            <person name="Geml J."/>
            <person name="Haridas S."/>
            <person name="Hughes K."/>
            <person name="Justo A."/>
            <person name="Karasinski D."/>
            <person name="Kautmanova I."/>
            <person name="Kiss B."/>
            <person name="Kocsube S."/>
            <person name="Kotiranta H."/>
            <person name="LaButti K.M."/>
            <person name="Lechner B.E."/>
            <person name="Liimatainen K."/>
            <person name="Lipzen A."/>
            <person name="Lukacs Z."/>
            <person name="Mihaltcheva S."/>
            <person name="Morgado L.N."/>
            <person name="Niskanen T."/>
            <person name="Noordeloos M.E."/>
            <person name="Ohm R.A."/>
            <person name="Ortiz-Santana B."/>
            <person name="Ovrebo C."/>
            <person name="Racz N."/>
            <person name="Riley R."/>
            <person name="Savchenko A."/>
            <person name="Shiryaev A."/>
            <person name="Soop K."/>
            <person name="Spirin V."/>
            <person name="Szebenyi C."/>
            <person name="Tomsovsky M."/>
            <person name="Tulloss R.E."/>
            <person name="Uehling J."/>
            <person name="Grigoriev I.V."/>
            <person name="Vagvolgyi C."/>
            <person name="Papp T."/>
            <person name="Martin F.M."/>
            <person name="Miettinen O."/>
            <person name="Hibbett D.S."/>
            <person name="Nagy L.G."/>
        </authorList>
    </citation>
    <scope>NUCLEOTIDE SEQUENCE [LARGE SCALE GENOMIC DNA]</scope>
    <source>
        <strain evidence="1 2">NL-1719</strain>
    </source>
</reference>
<organism evidence="1 2">
    <name type="scientific">Pluteus cervinus</name>
    <dbReference type="NCBI Taxonomy" id="181527"/>
    <lineage>
        <taxon>Eukaryota</taxon>
        <taxon>Fungi</taxon>
        <taxon>Dikarya</taxon>
        <taxon>Basidiomycota</taxon>
        <taxon>Agaricomycotina</taxon>
        <taxon>Agaricomycetes</taxon>
        <taxon>Agaricomycetidae</taxon>
        <taxon>Agaricales</taxon>
        <taxon>Pluteineae</taxon>
        <taxon>Pluteaceae</taxon>
        <taxon>Pluteus</taxon>
    </lineage>
</organism>